<proteinExistence type="predicted"/>
<organism evidence="2 3">
    <name type="scientific">Aquimarina atlantica</name>
    <dbReference type="NCBI Taxonomy" id="1317122"/>
    <lineage>
        <taxon>Bacteria</taxon>
        <taxon>Pseudomonadati</taxon>
        <taxon>Bacteroidota</taxon>
        <taxon>Flavobacteriia</taxon>
        <taxon>Flavobacteriales</taxon>
        <taxon>Flavobacteriaceae</taxon>
        <taxon>Aquimarina</taxon>
    </lineage>
</organism>
<dbReference type="eggNOG" id="ENOG5030RS7">
    <property type="taxonomic scope" value="Bacteria"/>
</dbReference>
<evidence type="ECO:0000256" key="1">
    <source>
        <dbReference type="SAM" id="SignalP"/>
    </source>
</evidence>
<keyword evidence="3" id="KW-1185">Reference proteome</keyword>
<name>A0A023BVN7_9FLAO</name>
<feature type="chain" id="PRO_5001512379" description="PKD domain-containing protein" evidence="1">
    <location>
        <begin position="24"/>
        <end position="225"/>
    </location>
</feature>
<evidence type="ECO:0000313" key="3">
    <source>
        <dbReference type="Proteomes" id="UP000023541"/>
    </source>
</evidence>
<evidence type="ECO:0008006" key="4">
    <source>
        <dbReference type="Google" id="ProtNLM"/>
    </source>
</evidence>
<protein>
    <recommendedName>
        <fullName evidence="4">PKD domain-containing protein</fullName>
    </recommendedName>
</protein>
<keyword evidence="1" id="KW-0732">Signal</keyword>
<dbReference type="AlphaFoldDB" id="A0A023BVN7"/>
<dbReference type="OrthoDB" id="1159385at2"/>
<comment type="caution">
    <text evidence="2">The sequence shown here is derived from an EMBL/GenBank/DDBJ whole genome shotgun (WGS) entry which is preliminary data.</text>
</comment>
<accession>A0A023BVN7</accession>
<evidence type="ECO:0000313" key="2">
    <source>
        <dbReference type="EMBL" id="EZH74082.1"/>
    </source>
</evidence>
<gene>
    <name evidence="2" type="ORF">ATO12_14500</name>
</gene>
<sequence>MKKTIFKTLSVLMLAIFISSCETDDSILDATQVQSKEMITDNATTKMRSLDDPFFKIDGFDGPYDVINGEYVPHIGTYVRVTAKNPFGFWKTSGCFKQVGVRFLRTNKEKGSITHYVKRAEGGFSSVGRNFIAIPVVSPPPPPPPCPTSEHTKMRQSFSTYAAASNYDERYTYNWTVVNKGNTYHGTGSSIRLQGFGNFNVTLSIAQDGCTTQTRTQNFYVNIGR</sequence>
<dbReference type="EMBL" id="AQRA01000004">
    <property type="protein sequence ID" value="EZH74082.1"/>
    <property type="molecule type" value="Genomic_DNA"/>
</dbReference>
<dbReference type="Proteomes" id="UP000023541">
    <property type="component" value="Unassembled WGS sequence"/>
</dbReference>
<feature type="signal peptide" evidence="1">
    <location>
        <begin position="1"/>
        <end position="23"/>
    </location>
</feature>
<dbReference type="STRING" id="1317122.ATO12_14500"/>
<dbReference type="PROSITE" id="PS51257">
    <property type="entry name" value="PROKAR_LIPOPROTEIN"/>
    <property type="match status" value="1"/>
</dbReference>
<dbReference type="RefSeq" id="WP_034241599.1">
    <property type="nucleotide sequence ID" value="NZ_AQRA01000004.1"/>
</dbReference>
<reference evidence="2 3" key="1">
    <citation type="submission" date="2014-04" db="EMBL/GenBank/DDBJ databases">
        <title>Aquimarina sp. 22II-S11-z7 Genome Sequencing.</title>
        <authorList>
            <person name="Lai Q."/>
        </authorList>
    </citation>
    <scope>NUCLEOTIDE SEQUENCE [LARGE SCALE GENOMIC DNA]</scope>
    <source>
        <strain evidence="2 3">22II-S11-z7</strain>
    </source>
</reference>